<keyword evidence="3" id="KW-1185">Reference proteome</keyword>
<comment type="caution">
    <text evidence="2">The sequence shown here is derived from an EMBL/GenBank/DDBJ whole genome shotgun (WGS) entry which is preliminary data.</text>
</comment>
<reference evidence="2" key="1">
    <citation type="journal article" date="2023" name="Mol. Phylogenet. Evol.">
        <title>Genome-scale phylogeny and comparative genomics of the fungal order Sordariales.</title>
        <authorList>
            <person name="Hensen N."/>
            <person name="Bonometti L."/>
            <person name="Westerberg I."/>
            <person name="Brannstrom I.O."/>
            <person name="Guillou S."/>
            <person name="Cros-Aarteil S."/>
            <person name="Calhoun S."/>
            <person name="Haridas S."/>
            <person name="Kuo A."/>
            <person name="Mondo S."/>
            <person name="Pangilinan J."/>
            <person name="Riley R."/>
            <person name="LaButti K."/>
            <person name="Andreopoulos B."/>
            <person name="Lipzen A."/>
            <person name="Chen C."/>
            <person name="Yan M."/>
            <person name="Daum C."/>
            <person name="Ng V."/>
            <person name="Clum A."/>
            <person name="Steindorff A."/>
            <person name="Ohm R.A."/>
            <person name="Martin F."/>
            <person name="Silar P."/>
            <person name="Natvig D.O."/>
            <person name="Lalanne C."/>
            <person name="Gautier V."/>
            <person name="Ament-Velasquez S.L."/>
            <person name="Kruys A."/>
            <person name="Hutchinson M.I."/>
            <person name="Powell A.J."/>
            <person name="Barry K."/>
            <person name="Miller A.N."/>
            <person name="Grigoriev I.V."/>
            <person name="Debuchy R."/>
            <person name="Gladieux P."/>
            <person name="Hiltunen Thoren M."/>
            <person name="Johannesson H."/>
        </authorList>
    </citation>
    <scope>NUCLEOTIDE SEQUENCE</scope>
    <source>
        <strain evidence="2">CBS 731.68</strain>
    </source>
</reference>
<proteinExistence type="predicted"/>
<dbReference type="AlphaFoldDB" id="A0AAN6UAP4"/>
<dbReference type="RefSeq" id="XP_062652782.1">
    <property type="nucleotide sequence ID" value="XM_062795434.1"/>
</dbReference>
<sequence>MVYSNTKITSQAVQPNNVAHLDPGFVDPSVVEQVEAVIAAQITHARVADLLKSAIPLELLEFSATYTTPAAAATTTANTCSNLLGEDRLDHPLPKNQTSRVARDSSSICFVGLDLTDTKSMTGDSKSLSMGAAVNVNAWELPCGIANVALSAPSSAAVPITTAGTEQKLWQPGAQTAIFDTDPTTAGSNYLSVDAAVKPANVALSATSFAAVPATTTGTEQQLWRLGTQTAMPMSADIFSTCLRTGVSDYLSVDAAVKPADIALSAPSFAAVSTVTTGTAQQLPSFQPGTQTIIPMTTAIFGTATTTAGAKEFLQQFWQQHASQAPTTTANMNTAMFAPFPGPTTTVIAQPTISEAQIPPQTPPPPIEKIVEGASG</sequence>
<gene>
    <name evidence="2" type="ORF">N657DRAFT_668121</name>
</gene>
<protein>
    <submittedName>
        <fullName evidence="2">Uncharacterized protein</fullName>
    </submittedName>
</protein>
<dbReference type="GeneID" id="87832202"/>
<dbReference type="Proteomes" id="UP001302602">
    <property type="component" value="Unassembled WGS sequence"/>
</dbReference>
<reference evidence="2" key="2">
    <citation type="submission" date="2023-05" db="EMBL/GenBank/DDBJ databases">
        <authorList>
            <consortium name="Lawrence Berkeley National Laboratory"/>
            <person name="Steindorff A."/>
            <person name="Hensen N."/>
            <person name="Bonometti L."/>
            <person name="Westerberg I."/>
            <person name="Brannstrom I.O."/>
            <person name="Guillou S."/>
            <person name="Cros-Aarteil S."/>
            <person name="Calhoun S."/>
            <person name="Haridas S."/>
            <person name="Kuo A."/>
            <person name="Mondo S."/>
            <person name="Pangilinan J."/>
            <person name="Riley R."/>
            <person name="Labutti K."/>
            <person name="Andreopoulos B."/>
            <person name="Lipzen A."/>
            <person name="Chen C."/>
            <person name="Yanf M."/>
            <person name="Daum C."/>
            <person name="Ng V."/>
            <person name="Clum A."/>
            <person name="Ohm R."/>
            <person name="Martin F."/>
            <person name="Silar P."/>
            <person name="Natvig D."/>
            <person name="Lalanne C."/>
            <person name="Gautier V."/>
            <person name="Ament-Velasquez S.L."/>
            <person name="Kruys A."/>
            <person name="Hutchinson M.I."/>
            <person name="Powell A.J."/>
            <person name="Barry K."/>
            <person name="Miller A.N."/>
            <person name="Grigoriev I.V."/>
            <person name="Debuchy R."/>
            <person name="Gladieux P."/>
            <person name="Thoren M.H."/>
            <person name="Johannesson H."/>
        </authorList>
    </citation>
    <scope>NUCLEOTIDE SEQUENCE</scope>
    <source>
        <strain evidence="2">CBS 731.68</strain>
    </source>
</reference>
<evidence type="ECO:0000313" key="3">
    <source>
        <dbReference type="Proteomes" id="UP001302602"/>
    </source>
</evidence>
<name>A0AAN6UAP4_9PEZI</name>
<feature type="region of interest" description="Disordered" evidence="1">
    <location>
        <begin position="356"/>
        <end position="376"/>
    </location>
</feature>
<evidence type="ECO:0000313" key="2">
    <source>
        <dbReference type="EMBL" id="KAK4129011.1"/>
    </source>
</evidence>
<accession>A0AAN6UAP4</accession>
<organism evidence="2 3">
    <name type="scientific">Parathielavia appendiculata</name>
    <dbReference type="NCBI Taxonomy" id="2587402"/>
    <lineage>
        <taxon>Eukaryota</taxon>
        <taxon>Fungi</taxon>
        <taxon>Dikarya</taxon>
        <taxon>Ascomycota</taxon>
        <taxon>Pezizomycotina</taxon>
        <taxon>Sordariomycetes</taxon>
        <taxon>Sordariomycetidae</taxon>
        <taxon>Sordariales</taxon>
        <taxon>Chaetomiaceae</taxon>
        <taxon>Parathielavia</taxon>
    </lineage>
</organism>
<evidence type="ECO:0000256" key="1">
    <source>
        <dbReference type="SAM" id="MobiDB-lite"/>
    </source>
</evidence>
<dbReference type="EMBL" id="MU853223">
    <property type="protein sequence ID" value="KAK4129011.1"/>
    <property type="molecule type" value="Genomic_DNA"/>
</dbReference>